<dbReference type="RefSeq" id="XP_067545600.1">
    <property type="nucleotide sequence ID" value="XM_067687892.1"/>
</dbReference>
<reference evidence="1 2" key="1">
    <citation type="submission" date="2016-02" db="EMBL/GenBank/DDBJ databases">
        <title>Discovery of a natural microsporidian pathogen with a broad tissue tropism in Caenorhabditis elegans.</title>
        <authorList>
            <person name="Luallen R.J."/>
            <person name="Reinke A.W."/>
            <person name="Tong L."/>
            <person name="Botts M.R."/>
            <person name="Felix M.-A."/>
            <person name="Troemel E.R."/>
        </authorList>
    </citation>
    <scope>NUCLEOTIDE SEQUENCE [LARGE SCALE GENOMIC DNA]</scope>
    <source>
        <strain evidence="1 2">JUm2807</strain>
    </source>
</reference>
<dbReference type="EMBL" id="LTDL01000014">
    <property type="protein sequence ID" value="OAG31999.1"/>
    <property type="molecule type" value="Genomic_DNA"/>
</dbReference>
<organism evidence="1 2">
    <name type="scientific">Nematocida displodere</name>
    <dbReference type="NCBI Taxonomy" id="1805483"/>
    <lineage>
        <taxon>Eukaryota</taxon>
        <taxon>Fungi</taxon>
        <taxon>Fungi incertae sedis</taxon>
        <taxon>Microsporidia</taxon>
        <taxon>Nematocida</taxon>
    </lineage>
</organism>
<evidence type="ECO:0000313" key="2">
    <source>
        <dbReference type="Proteomes" id="UP000185944"/>
    </source>
</evidence>
<dbReference type="VEuPathDB" id="MicrosporidiaDB:NEDG_00474"/>
<dbReference type="AlphaFoldDB" id="A0A177ELY9"/>
<dbReference type="Proteomes" id="UP000185944">
    <property type="component" value="Unassembled WGS sequence"/>
</dbReference>
<comment type="caution">
    <text evidence="1">The sequence shown here is derived from an EMBL/GenBank/DDBJ whole genome shotgun (WGS) entry which is preliminary data.</text>
</comment>
<accession>A0A177ELY9</accession>
<evidence type="ECO:0000313" key="1">
    <source>
        <dbReference type="EMBL" id="OAG31999.1"/>
    </source>
</evidence>
<dbReference type="GeneID" id="93646824"/>
<name>A0A177ELY9_9MICR</name>
<keyword evidence="2" id="KW-1185">Reference proteome</keyword>
<protein>
    <submittedName>
        <fullName evidence="1">Uncharacterized protein</fullName>
    </submittedName>
</protein>
<sequence length="100" mass="10990">MKYFMEECPGNVGDCGNCGDVGDCGNCGERADRRLGVKDGLDHLIARGAPGMYRIGILTALSQIPNKPTRAEQHQYSQLVAATHPRIYQALLQRKSALDW</sequence>
<proteinExistence type="predicted"/>
<gene>
    <name evidence="1" type="ORF">NEDG_00474</name>
</gene>